<evidence type="ECO:0000313" key="5">
    <source>
        <dbReference type="Proteomes" id="UP000198939"/>
    </source>
</evidence>
<feature type="signal peptide" evidence="1">
    <location>
        <begin position="1"/>
        <end position="26"/>
    </location>
</feature>
<accession>A0A1H8DP28</accession>
<keyword evidence="5" id="KW-1185">Reference proteome</keyword>
<keyword evidence="1" id="KW-0732">Signal</keyword>
<organism evidence="2 4">
    <name type="scientific">Rhizobium tibeticum</name>
    <dbReference type="NCBI Taxonomy" id="501024"/>
    <lineage>
        <taxon>Bacteria</taxon>
        <taxon>Pseudomonadati</taxon>
        <taxon>Pseudomonadota</taxon>
        <taxon>Alphaproteobacteria</taxon>
        <taxon>Hyphomicrobiales</taxon>
        <taxon>Rhizobiaceae</taxon>
        <taxon>Rhizobium/Agrobacterium group</taxon>
        <taxon>Rhizobium</taxon>
    </lineage>
</organism>
<reference evidence="4" key="3">
    <citation type="submission" date="2016-10" db="EMBL/GenBank/DDBJ databases">
        <authorList>
            <person name="Wibberg D."/>
        </authorList>
    </citation>
    <scope>NUCLEOTIDE SEQUENCE [LARGE SCALE GENOMIC DNA]</scope>
</reference>
<dbReference type="RefSeq" id="WP_072371372.1">
    <property type="nucleotide sequence ID" value="NZ_FNXB01000004.1"/>
</dbReference>
<evidence type="ECO:0000256" key="1">
    <source>
        <dbReference type="SAM" id="SignalP"/>
    </source>
</evidence>
<gene>
    <name evidence="2" type="ORF">RTCCBAU85039_0935</name>
    <name evidence="3" type="ORF">SAMN05216228_1002114</name>
</gene>
<dbReference type="Proteomes" id="UP000198939">
    <property type="component" value="Unassembled WGS sequence"/>
</dbReference>
<sequence length="123" mass="13073">MKMSRFASALSAGTLLALASITPVQAAPVQQVPLPSASNVEMVQYTQQRAGYLNGYRGSRTERAGTRRGPDGYWYPLAAFGVEGGTTGSIGNQPVRPMQRQTYCQNSFGGTNGDGSMPCDNGY</sequence>
<evidence type="ECO:0000313" key="3">
    <source>
        <dbReference type="EMBL" id="SEN08318.1"/>
    </source>
</evidence>
<dbReference type="Proteomes" id="UP000183063">
    <property type="component" value="Unassembled WGS sequence"/>
</dbReference>
<feature type="chain" id="PRO_5030029447" evidence="1">
    <location>
        <begin position="27"/>
        <end position="123"/>
    </location>
</feature>
<reference evidence="3 5" key="1">
    <citation type="submission" date="2016-10" db="EMBL/GenBank/DDBJ databases">
        <authorList>
            <person name="Varghese N."/>
            <person name="Submissions S."/>
        </authorList>
    </citation>
    <scope>NUCLEOTIDE SEQUENCE [LARGE SCALE GENOMIC DNA]</scope>
    <source>
        <strain evidence="3 5">CGMCC 1.7071</strain>
    </source>
</reference>
<dbReference type="EMBL" id="FOCV01000002">
    <property type="protein sequence ID" value="SEN08318.1"/>
    <property type="molecule type" value="Genomic_DNA"/>
</dbReference>
<dbReference type="AlphaFoldDB" id="A0A1H8DP28"/>
<name>A0A1H8DP28_9HYPH</name>
<proteinExistence type="predicted"/>
<evidence type="ECO:0000313" key="2">
    <source>
        <dbReference type="EMBL" id="SEH52754.1"/>
    </source>
</evidence>
<dbReference type="OrthoDB" id="8367208at2"/>
<reference evidence="2" key="2">
    <citation type="submission" date="2016-10" db="EMBL/GenBank/DDBJ databases">
        <authorList>
            <person name="de Groot N.N."/>
        </authorList>
    </citation>
    <scope>NUCLEOTIDE SEQUENCE [LARGE SCALE GENOMIC DNA]</scope>
    <source>
        <strain evidence="2">CCBAU85039</strain>
    </source>
</reference>
<evidence type="ECO:0000313" key="4">
    <source>
        <dbReference type="Proteomes" id="UP000183063"/>
    </source>
</evidence>
<protein>
    <submittedName>
        <fullName evidence="2">Lectin-like protein BA14k</fullName>
    </submittedName>
</protein>
<dbReference type="EMBL" id="FNXB01000004">
    <property type="protein sequence ID" value="SEH52754.1"/>
    <property type="molecule type" value="Genomic_DNA"/>
</dbReference>